<accession>A0A1W2THA5</accession>
<evidence type="ECO:0000313" key="2">
    <source>
        <dbReference type="EMBL" id="GAP87513.1"/>
    </source>
</evidence>
<protein>
    <recommendedName>
        <fullName evidence="4">Protein FAF1</fullName>
    </recommendedName>
</protein>
<gene>
    <name evidence="2" type="ORF">SAMD00023353_2600370</name>
</gene>
<proteinExistence type="predicted"/>
<dbReference type="PANTHER" id="PTHR28096:SF1">
    <property type="entry name" value="PROTEIN FAF1"/>
    <property type="match status" value="1"/>
</dbReference>
<feature type="compositionally biased region" description="Acidic residues" evidence="1">
    <location>
        <begin position="53"/>
        <end position="103"/>
    </location>
</feature>
<keyword evidence="3" id="KW-1185">Reference proteome</keyword>
<dbReference type="GO" id="GO:0000462">
    <property type="term" value="P:maturation of SSU-rRNA from tricistronic rRNA transcript (SSU-rRNA, 5.8S rRNA, LSU-rRNA)"/>
    <property type="evidence" value="ECO:0007669"/>
    <property type="project" value="TreeGrafter"/>
</dbReference>
<organism evidence="2">
    <name type="scientific">Rosellinia necatrix</name>
    <name type="common">White root-rot fungus</name>
    <dbReference type="NCBI Taxonomy" id="77044"/>
    <lineage>
        <taxon>Eukaryota</taxon>
        <taxon>Fungi</taxon>
        <taxon>Dikarya</taxon>
        <taxon>Ascomycota</taxon>
        <taxon>Pezizomycotina</taxon>
        <taxon>Sordariomycetes</taxon>
        <taxon>Xylariomycetidae</taxon>
        <taxon>Xylariales</taxon>
        <taxon>Xylariaceae</taxon>
        <taxon>Rosellinia</taxon>
    </lineage>
</organism>
<reference evidence="2" key="1">
    <citation type="submission" date="2016-03" db="EMBL/GenBank/DDBJ databases">
        <title>Draft genome sequence of Rosellinia necatrix.</title>
        <authorList>
            <person name="Kanematsu S."/>
        </authorList>
    </citation>
    <scope>NUCLEOTIDE SEQUENCE [LARGE SCALE GENOMIC DNA]</scope>
    <source>
        <strain evidence="2">W97</strain>
    </source>
</reference>
<feature type="region of interest" description="Disordered" evidence="1">
    <location>
        <begin position="286"/>
        <end position="345"/>
    </location>
</feature>
<feature type="region of interest" description="Disordered" evidence="1">
    <location>
        <begin position="38"/>
        <end position="174"/>
    </location>
</feature>
<dbReference type="EMBL" id="DF977471">
    <property type="protein sequence ID" value="GAP87513.1"/>
    <property type="molecule type" value="Genomic_DNA"/>
</dbReference>
<sequence>MATVLGKRKSRIQKADPSVSHEEAQAKLARFFESKFLPLFPTATSTPSPETGEGGDDEGQGEEAASDLDNVDDDDGDDSVDDAWDGISEGEEREEEEEEEEESPTVVEVVSHTETYSTALNPLDKRESRAWLSSRPPLAAPLVSDAPSSSSSSKNKRGKAAAAAGDEDEDAPSLLKNDLALQRLLSESHLFSTAAAKGGGSGGGDNATEHVGRNRHLATDLRLAALGSKTSVYRQAKMPMALRKGMRAAAEGREAKRRREARENGVVLEKPTTTAAAIAAFSSAATTAASSARKKGRRKGPSARDFGAPSVGRVSNGTLTLSKKEIASVQGGSRNGAGFSKKRRK</sequence>
<dbReference type="AlphaFoldDB" id="A0A1W2THA5"/>
<feature type="compositionally biased region" description="Low complexity" evidence="1">
    <location>
        <begin position="104"/>
        <end position="118"/>
    </location>
</feature>
<dbReference type="Pfam" id="PF15375">
    <property type="entry name" value="FSAF1"/>
    <property type="match status" value="1"/>
</dbReference>
<name>A0A1W2THA5_ROSNE</name>
<dbReference type="PANTHER" id="PTHR28096">
    <property type="entry name" value="PROTEIN FAF1"/>
    <property type="match status" value="1"/>
</dbReference>
<evidence type="ECO:0008006" key="4">
    <source>
        <dbReference type="Google" id="ProtNLM"/>
    </source>
</evidence>
<feature type="compositionally biased region" description="Basic residues" evidence="1">
    <location>
        <begin position="1"/>
        <end position="12"/>
    </location>
</feature>
<evidence type="ECO:0000313" key="3">
    <source>
        <dbReference type="Proteomes" id="UP000054516"/>
    </source>
</evidence>
<feature type="region of interest" description="Disordered" evidence="1">
    <location>
        <begin position="1"/>
        <end position="22"/>
    </location>
</feature>
<dbReference type="InterPro" id="IPR053030">
    <property type="entry name" value="Ribosomal_biogenesis_FAF1-like"/>
</dbReference>
<dbReference type="STRING" id="77044.A0A1W2THA5"/>
<evidence type="ECO:0000256" key="1">
    <source>
        <dbReference type="SAM" id="MobiDB-lite"/>
    </source>
</evidence>
<feature type="compositionally biased region" description="Basic residues" evidence="1">
    <location>
        <begin position="292"/>
        <end position="301"/>
    </location>
</feature>
<dbReference type="OrthoDB" id="5556956at2759"/>
<dbReference type="Proteomes" id="UP000054516">
    <property type="component" value="Unassembled WGS sequence"/>
</dbReference>
<dbReference type="OMA" id="FEAQFKP"/>
<dbReference type="GO" id="GO:0005730">
    <property type="term" value="C:nucleolus"/>
    <property type="evidence" value="ECO:0007669"/>
    <property type="project" value="TreeGrafter"/>
</dbReference>
<feature type="compositionally biased region" description="Low complexity" evidence="1">
    <location>
        <begin position="136"/>
        <end position="153"/>
    </location>
</feature>
<feature type="region of interest" description="Disordered" evidence="1">
    <location>
        <begin position="194"/>
        <end position="215"/>
    </location>
</feature>
<dbReference type="InterPro" id="IPR027973">
    <property type="entry name" value="FSAF1-like"/>
</dbReference>